<dbReference type="CDD" id="cd00082">
    <property type="entry name" value="HisKA"/>
    <property type="match status" value="1"/>
</dbReference>
<evidence type="ECO:0000313" key="14">
    <source>
        <dbReference type="Proteomes" id="UP001139522"/>
    </source>
</evidence>
<keyword evidence="4" id="KW-1003">Cell membrane</keyword>
<dbReference type="Proteomes" id="UP001139522">
    <property type="component" value="Unassembled WGS sequence"/>
</dbReference>
<feature type="domain" description="HAMP" evidence="12">
    <location>
        <begin position="193"/>
        <end position="239"/>
    </location>
</feature>
<evidence type="ECO:0000259" key="11">
    <source>
        <dbReference type="PROSITE" id="PS50109"/>
    </source>
</evidence>
<sequence>MIKDDNSMQSSDSVTPSKTVKLVPTQSHFFGKPLLKQFISMYLALIVLFFVCTEGNEMLFNSLYHEEILEDQIHDYESVVGLIKALYPTQTREQLDMLLERLNATSNLPVKVVPFDQLTLSEKYLNDIEQGLPVWPFFPLDVHFQLIAPNMVVEIGPMGEIETATPLSMAFKYFPLFAFVGFAIFWVLGLQYRLVKLERTANTFSQGEFNVRAPEGMLALGNLSKTFNVMAERLKRLFESQKNLINAVSHELRSPIGRLRFQLEMIADTSDENLRNLYLLGMNADIDDMDQMVHELLSYTKLENAEPLLKLEKVDISNWLLKQQDYLVTEINTEIRLSLPTKGVLMAMEPQLMSRLLRNLVSNADKYTKTTIVIGASIDNLQYKLWVDDDGPGIPEGHGVHLFEPFTRLDVSRNKETGGYGLGLAIVAQIARQHSGKVSIHRSDYGGARMLVTWPVV</sequence>
<comment type="subcellular location">
    <subcellularLocation>
        <location evidence="2">Cell membrane</location>
        <topology evidence="2">Multi-pass membrane protein</topology>
    </subcellularLocation>
</comment>
<evidence type="ECO:0000256" key="1">
    <source>
        <dbReference type="ARBA" id="ARBA00000085"/>
    </source>
</evidence>
<dbReference type="SMART" id="SM00387">
    <property type="entry name" value="HATPase_c"/>
    <property type="match status" value="1"/>
</dbReference>
<comment type="catalytic activity">
    <reaction evidence="1">
        <text>ATP + protein L-histidine = ADP + protein N-phospho-L-histidine.</text>
        <dbReference type="EC" id="2.7.13.3"/>
    </reaction>
</comment>
<proteinExistence type="predicted"/>
<name>A0ABT5WB37_9GAMM</name>
<keyword evidence="5" id="KW-0597">Phosphoprotein</keyword>
<reference evidence="13" key="1">
    <citation type="submission" date="2023-01" db="EMBL/GenBank/DDBJ databases">
        <title>Psychroserpens sp. MSW6 and Marinomonas sp. RSW2, isolated from seawater.</title>
        <authorList>
            <person name="Kristyanto S."/>
            <person name="Jung J."/>
            <person name="Kim J.M."/>
            <person name="Jeon C.O."/>
        </authorList>
    </citation>
    <scope>NUCLEOTIDE SEQUENCE</scope>
    <source>
        <strain evidence="13">RSW2</strain>
    </source>
</reference>
<evidence type="ECO:0000256" key="8">
    <source>
        <dbReference type="ARBA" id="ARBA00022777"/>
    </source>
</evidence>
<dbReference type="Pfam" id="PF02518">
    <property type="entry name" value="HATPase_c"/>
    <property type="match status" value="1"/>
</dbReference>
<evidence type="ECO:0000313" key="13">
    <source>
        <dbReference type="EMBL" id="MDE8601544.1"/>
    </source>
</evidence>
<dbReference type="InterPro" id="IPR050980">
    <property type="entry name" value="2C_sensor_his_kinase"/>
</dbReference>
<keyword evidence="10" id="KW-0812">Transmembrane</keyword>
<organism evidence="13 14">
    <name type="scientific">Marinomonas maritima</name>
    <dbReference type="NCBI Taxonomy" id="2940935"/>
    <lineage>
        <taxon>Bacteria</taxon>
        <taxon>Pseudomonadati</taxon>
        <taxon>Pseudomonadota</taxon>
        <taxon>Gammaproteobacteria</taxon>
        <taxon>Oceanospirillales</taxon>
        <taxon>Oceanospirillaceae</taxon>
        <taxon>Marinomonas</taxon>
    </lineage>
</organism>
<dbReference type="SUPFAM" id="SSF55874">
    <property type="entry name" value="ATPase domain of HSP90 chaperone/DNA topoisomerase II/histidine kinase"/>
    <property type="match status" value="1"/>
</dbReference>
<dbReference type="SMART" id="SM00304">
    <property type="entry name" value="HAMP"/>
    <property type="match status" value="1"/>
</dbReference>
<evidence type="ECO:0000256" key="5">
    <source>
        <dbReference type="ARBA" id="ARBA00022553"/>
    </source>
</evidence>
<dbReference type="CDD" id="cd06225">
    <property type="entry name" value="HAMP"/>
    <property type="match status" value="1"/>
</dbReference>
<dbReference type="InterPro" id="IPR003594">
    <property type="entry name" value="HATPase_dom"/>
</dbReference>
<accession>A0ABT5WB37</accession>
<evidence type="ECO:0000256" key="3">
    <source>
        <dbReference type="ARBA" id="ARBA00012438"/>
    </source>
</evidence>
<keyword evidence="6" id="KW-0808">Transferase</keyword>
<feature type="transmembrane region" description="Helical" evidence="10">
    <location>
        <begin position="173"/>
        <end position="192"/>
    </location>
</feature>
<dbReference type="PANTHER" id="PTHR44936:SF10">
    <property type="entry name" value="SENSOR PROTEIN RSTB"/>
    <property type="match status" value="1"/>
</dbReference>
<evidence type="ECO:0000256" key="9">
    <source>
        <dbReference type="ARBA" id="ARBA00022840"/>
    </source>
</evidence>
<dbReference type="PRINTS" id="PR00344">
    <property type="entry name" value="BCTRLSENSOR"/>
</dbReference>
<feature type="domain" description="Histidine kinase" evidence="11">
    <location>
        <begin position="247"/>
        <end position="457"/>
    </location>
</feature>
<keyword evidence="8" id="KW-0418">Kinase</keyword>
<dbReference type="RefSeq" id="WP_255893732.1">
    <property type="nucleotide sequence ID" value="NZ_JAMZEG020000001.1"/>
</dbReference>
<dbReference type="Gene3D" id="1.10.287.130">
    <property type="match status" value="1"/>
</dbReference>
<evidence type="ECO:0000256" key="6">
    <source>
        <dbReference type="ARBA" id="ARBA00022679"/>
    </source>
</evidence>
<dbReference type="InterPro" id="IPR005467">
    <property type="entry name" value="His_kinase_dom"/>
</dbReference>
<evidence type="ECO:0000256" key="10">
    <source>
        <dbReference type="SAM" id="Phobius"/>
    </source>
</evidence>
<dbReference type="InterPro" id="IPR036097">
    <property type="entry name" value="HisK_dim/P_sf"/>
</dbReference>
<evidence type="ECO:0000259" key="12">
    <source>
        <dbReference type="PROSITE" id="PS50885"/>
    </source>
</evidence>
<dbReference type="EC" id="2.7.13.3" evidence="3"/>
<evidence type="ECO:0000256" key="4">
    <source>
        <dbReference type="ARBA" id="ARBA00022475"/>
    </source>
</evidence>
<feature type="transmembrane region" description="Helical" evidence="10">
    <location>
        <begin position="34"/>
        <end position="52"/>
    </location>
</feature>
<dbReference type="InterPro" id="IPR003661">
    <property type="entry name" value="HisK_dim/P_dom"/>
</dbReference>
<dbReference type="SMART" id="SM00388">
    <property type="entry name" value="HisKA"/>
    <property type="match status" value="1"/>
</dbReference>
<evidence type="ECO:0000256" key="7">
    <source>
        <dbReference type="ARBA" id="ARBA00022741"/>
    </source>
</evidence>
<gene>
    <name evidence="13" type="ORF">M3I01_001195</name>
</gene>
<protein>
    <recommendedName>
        <fullName evidence="3">histidine kinase</fullName>
        <ecNumber evidence="3">2.7.13.3</ecNumber>
    </recommendedName>
</protein>
<dbReference type="InterPro" id="IPR003660">
    <property type="entry name" value="HAMP_dom"/>
</dbReference>
<dbReference type="EMBL" id="JAMZEG020000001">
    <property type="protein sequence ID" value="MDE8601544.1"/>
    <property type="molecule type" value="Genomic_DNA"/>
</dbReference>
<dbReference type="SUPFAM" id="SSF47384">
    <property type="entry name" value="Homodimeric domain of signal transducing histidine kinase"/>
    <property type="match status" value="1"/>
</dbReference>
<dbReference type="PANTHER" id="PTHR44936">
    <property type="entry name" value="SENSOR PROTEIN CREC"/>
    <property type="match status" value="1"/>
</dbReference>
<keyword evidence="14" id="KW-1185">Reference proteome</keyword>
<dbReference type="Gene3D" id="3.30.565.10">
    <property type="entry name" value="Histidine kinase-like ATPase, C-terminal domain"/>
    <property type="match status" value="1"/>
</dbReference>
<comment type="caution">
    <text evidence="13">The sequence shown here is derived from an EMBL/GenBank/DDBJ whole genome shotgun (WGS) entry which is preliminary data.</text>
</comment>
<evidence type="ECO:0000256" key="2">
    <source>
        <dbReference type="ARBA" id="ARBA00004651"/>
    </source>
</evidence>
<keyword evidence="10" id="KW-0472">Membrane</keyword>
<keyword evidence="10" id="KW-1133">Transmembrane helix</keyword>
<dbReference type="InterPro" id="IPR036890">
    <property type="entry name" value="HATPase_C_sf"/>
</dbReference>
<dbReference type="InterPro" id="IPR004358">
    <property type="entry name" value="Sig_transdc_His_kin-like_C"/>
</dbReference>
<dbReference type="PROSITE" id="PS50109">
    <property type="entry name" value="HIS_KIN"/>
    <property type="match status" value="1"/>
</dbReference>
<keyword evidence="7" id="KW-0547">Nucleotide-binding</keyword>
<dbReference type="Pfam" id="PF00512">
    <property type="entry name" value="HisKA"/>
    <property type="match status" value="1"/>
</dbReference>
<dbReference type="PROSITE" id="PS50885">
    <property type="entry name" value="HAMP"/>
    <property type="match status" value="1"/>
</dbReference>
<dbReference type="GO" id="GO:0005524">
    <property type="term" value="F:ATP binding"/>
    <property type="evidence" value="ECO:0007669"/>
    <property type="project" value="UniProtKB-KW"/>
</dbReference>
<keyword evidence="9 13" id="KW-0067">ATP-binding</keyword>